<evidence type="ECO:0000313" key="1">
    <source>
        <dbReference type="EMBL" id="RLJ71409.1"/>
    </source>
</evidence>
<reference evidence="1 2" key="1">
    <citation type="submission" date="2018-10" db="EMBL/GenBank/DDBJ databases">
        <title>Genomic Encyclopedia of Archaeal and Bacterial Type Strains, Phase II (KMG-II): from individual species to whole genera.</title>
        <authorList>
            <person name="Goeker M."/>
        </authorList>
    </citation>
    <scope>NUCLEOTIDE SEQUENCE [LARGE SCALE GENOMIC DNA]</scope>
    <source>
        <strain evidence="1 2">DSM 16510</strain>
    </source>
</reference>
<dbReference type="RefSeq" id="WP_121012771.1">
    <property type="nucleotide sequence ID" value="NZ_RCCJ01000001.1"/>
</dbReference>
<comment type="caution">
    <text evidence="1">The sequence shown here is derived from an EMBL/GenBank/DDBJ whole genome shotgun (WGS) entry which is preliminary data.</text>
</comment>
<sequence>MRFYGIPSEDRVLEIVNGINSGEWVFEDVKGGNREILDASSVKERLKKIIGEVKSWKEQLTTLAKGTVFVFVHEPEDPKAFKIYDTSSLGCSTELTPPRWRVYIKELEGKV</sequence>
<dbReference type="EMBL" id="RCCJ01000001">
    <property type="protein sequence ID" value="RLJ71409.1"/>
    <property type="molecule type" value="Genomic_DNA"/>
</dbReference>
<dbReference type="OrthoDB" id="14935at2"/>
<name>A0A497XTJ6_9AQUI</name>
<protein>
    <submittedName>
        <fullName evidence="1">Uncharacterized protein</fullName>
    </submittedName>
</protein>
<gene>
    <name evidence="1" type="ORF">BCF55_1711</name>
</gene>
<organism evidence="1 2">
    <name type="scientific">Hydrogenivirga caldilitoris</name>
    <dbReference type="NCBI Taxonomy" id="246264"/>
    <lineage>
        <taxon>Bacteria</taxon>
        <taxon>Pseudomonadati</taxon>
        <taxon>Aquificota</taxon>
        <taxon>Aquificia</taxon>
        <taxon>Aquificales</taxon>
        <taxon>Aquificaceae</taxon>
        <taxon>Hydrogenivirga</taxon>
    </lineage>
</organism>
<keyword evidence="2" id="KW-1185">Reference proteome</keyword>
<dbReference type="Proteomes" id="UP000267841">
    <property type="component" value="Unassembled WGS sequence"/>
</dbReference>
<accession>A0A497XTJ6</accession>
<evidence type="ECO:0000313" key="2">
    <source>
        <dbReference type="Proteomes" id="UP000267841"/>
    </source>
</evidence>
<dbReference type="AlphaFoldDB" id="A0A497XTJ6"/>
<proteinExistence type="predicted"/>